<feature type="transmembrane region" description="Helical" evidence="1">
    <location>
        <begin position="116"/>
        <end position="135"/>
    </location>
</feature>
<accession>A1RAD5</accession>
<keyword evidence="1" id="KW-0472">Membrane</keyword>
<organism evidence="2 3">
    <name type="scientific">Paenarthrobacter aurescens (strain TC1)</name>
    <dbReference type="NCBI Taxonomy" id="290340"/>
    <lineage>
        <taxon>Bacteria</taxon>
        <taxon>Bacillati</taxon>
        <taxon>Actinomycetota</taxon>
        <taxon>Actinomycetes</taxon>
        <taxon>Micrococcales</taxon>
        <taxon>Micrococcaceae</taxon>
        <taxon>Paenarthrobacter</taxon>
    </lineage>
</organism>
<proteinExistence type="predicted"/>
<name>A1RAD5_PAEAT</name>
<dbReference type="KEGG" id="aau:AAur_3504"/>
<dbReference type="HOGENOM" id="CLU_1522155_0_0_11"/>
<reference evidence="2 3" key="1">
    <citation type="journal article" date="2006" name="PLoS Genet.">
        <title>Secrets of soil survival revealed by the genome sequence of Arthrobacter aurescens TC1.</title>
        <authorList>
            <person name="Mongodin E.F."/>
            <person name="Shapir N."/>
            <person name="Daugherty S.C."/>
            <person name="DeBoy R.T."/>
            <person name="Emerson J.B."/>
            <person name="Shvartzbeyn A."/>
            <person name="Radune D."/>
            <person name="Vamathevan J."/>
            <person name="Riggs F."/>
            <person name="Grinberg V."/>
            <person name="Khouri H."/>
            <person name="Wackett L.P."/>
            <person name="Nelson K.E."/>
            <person name="Sadowsky M.J."/>
        </authorList>
    </citation>
    <scope>NUCLEOTIDE SEQUENCE [LARGE SCALE GENOMIC DNA]</scope>
    <source>
        <strain evidence="2 3">TC1</strain>
    </source>
</reference>
<feature type="transmembrane region" description="Helical" evidence="1">
    <location>
        <begin position="141"/>
        <end position="161"/>
    </location>
</feature>
<evidence type="ECO:0000313" key="3">
    <source>
        <dbReference type="Proteomes" id="UP000000637"/>
    </source>
</evidence>
<keyword evidence="1" id="KW-0812">Transmembrane</keyword>
<protein>
    <submittedName>
        <fullName evidence="2">Uncharacterized protein</fullName>
    </submittedName>
</protein>
<dbReference type="AlphaFoldDB" id="A1RAD5"/>
<keyword evidence="1" id="KW-1133">Transmembrane helix</keyword>
<dbReference type="DNASU" id="4639535"/>
<sequence>MSSSLGGTLGLVGNQCCILWGHGLLRPDGSPRLFGRDGGRRIHDRRQQRLLMTPGHVARAQRYWLALAAMYGLTVSVVAMAAWPWPLIMAASFLLFAVMQAVRYRQLGRQIQGKLATANPGVAAVAGTFGLGAILLQGAPIALWAGPVLGLGTFVGLYLYLRKFGRYQRDSSAAST</sequence>
<gene>
    <name evidence="2" type="ordered locus">AAur_3504</name>
</gene>
<dbReference type="EMBL" id="CP000474">
    <property type="protein sequence ID" value="ABM09110.1"/>
    <property type="molecule type" value="Genomic_DNA"/>
</dbReference>
<keyword evidence="3" id="KW-1185">Reference proteome</keyword>
<dbReference type="Proteomes" id="UP000000637">
    <property type="component" value="Chromosome"/>
</dbReference>
<evidence type="ECO:0000313" key="2">
    <source>
        <dbReference type="EMBL" id="ABM09110.1"/>
    </source>
</evidence>
<evidence type="ECO:0000256" key="1">
    <source>
        <dbReference type="SAM" id="Phobius"/>
    </source>
</evidence>